<feature type="compositionally biased region" description="Basic and acidic residues" evidence="1">
    <location>
        <begin position="669"/>
        <end position="678"/>
    </location>
</feature>
<evidence type="ECO:0000313" key="3">
    <source>
        <dbReference type="Proteomes" id="UP000799291"/>
    </source>
</evidence>
<feature type="compositionally biased region" description="Basic and acidic residues" evidence="1">
    <location>
        <begin position="1094"/>
        <end position="1103"/>
    </location>
</feature>
<feature type="compositionally biased region" description="Low complexity" evidence="1">
    <location>
        <begin position="871"/>
        <end position="890"/>
    </location>
</feature>
<feature type="region of interest" description="Disordered" evidence="1">
    <location>
        <begin position="1223"/>
        <end position="1243"/>
    </location>
</feature>
<feature type="compositionally biased region" description="Low complexity" evidence="1">
    <location>
        <begin position="713"/>
        <end position="728"/>
    </location>
</feature>
<feature type="compositionally biased region" description="Polar residues" evidence="1">
    <location>
        <begin position="903"/>
        <end position="921"/>
    </location>
</feature>
<organism evidence="2 3">
    <name type="scientific">Lentithecium fluviatile CBS 122367</name>
    <dbReference type="NCBI Taxonomy" id="1168545"/>
    <lineage>
        <taxon>Eukaryota</taxon>
        <taxon>Fungi</taxon>
        <taxon>Dikarya</taxon>
        <taxon>Ascomycota</taxon>
        <taxon>Pezizomycotina</taxon>
        <taxon>Dothideomycetes</taxon>
        <taxon>Pleosporomycetidae</taxon>
        <taxon>Pleosporales</taxon>
        <taxon>Massarineae</taxon>
        <taxon>Lentitheciaceae</taxon>
        <taxon>Lentithecium</taxon>
    </lineage>
</organism>
<reference evidence="2" key="1">
    <citation type="journal article" date="2020" name="Stud. Mycol.">
        <title>101 Dothideomycetes genomes: a test case for predicting lifestyles and emergence of pathogens.</title>
        <authorList>
            <person name="Haridas S."/>
            <person name="Albert R."/>
            <person name="Binder M."/>
            <person name="Bloem J."/>
            <person name="Labutti K."/>
            <person name="Salamov A."/>
            <person name="Andreopoulos B."/>
            <person name="Baker S."/>
            <person name="Barry K."/>
            <person name="Bills G."/>
            <person name="Bluhm B."/>
            <person name="Cannon C."/>
            <person name="Castanera R."/>
            <person name="Culley D."/>
            <person name="Daum C."/>
            <person name="Ezra D."/>
            <person name="Gonzalez J."/>
            <person name="Henrissat B."/>
            <person name="Kuo A."/>
            <person name="Liang C."/>
            <person name="Lipzen A."/>
            <person name="Lutzoni F."/>
            <person name="Magnuson J."/>
            <person name="Mondo S."/>
            <person name="Nolan M."/>
            <person name="Ohm R."/>
            <person name="Pangilinan J."/>
            <person name="Park H.-J."/>
            <person name="Ramirez L."/>
            <person name="Alfaro M."/>
            <person name="Sun H."/>
            <person name="Tritt A."/>
            <person name="Yoshinaga Y."/>
            <person name="Zwiers L.-H."/>
            <person name="Turgeon B."/>
            <person name="Goodwin S."/>
            <person name="Spatafora J."/>
            <person name="Crous P."/>
            <person name="Grigoriev I."/>
        </authorList>
    </citation>
    <scope>NUCLEOTIDE SEQUENCE</scope>
    <source>
        <strain evidence="2">CBS 122367</strain>
    </source>
</reference>
<feature type="compositionally biased region" description="Low complexity" evidence="1">
    <location>
        <begin position="804"/>
        <end position="816"/>
    </location>
</feature>
<evidence type="ECO:0000313" key="2">
    <source>
        <dbReference type="EMBL" id="KAF2679676.1"/>
    </source>
</evidence>
<feature type="compositionally biased region" description="Low complexity" evidence="1">
    <location>
        <begin position="949"/>
        <end position="958"/>
    </location>
</feature>
<feature type="compositionally biased region" description="Acidic residues" evidence="1">
    <location>
        <begin position="1151"/>
        <end position="1164"/>
    </location>
</feature>
<feature type="compositionally biased region" description="Polar residues" evidence="1">
    <location>
        <begin position="729"/>
        <end position="743"/>
    </location>
</feature>
<feature type="region of interest" description="Disordered" evidence="1">
    <location>
        <begin position="1136"/>
        <end position="1205"/>
    </location>
</feature>
<feature type="region of interest" description="Disordered" evidence="1">
    <location>
        <begin position="1274"/>
        <end position="1296"/>
    </location>
</feature>
<keyword evidence="3" id="KW-1185">Reference proteome</keyword>
<evidence type="ECO:0000256" key="1">
    <source>
        <dbReference type="SAM" id="MobiDB-lite"/>
    </source>
</evidence>
<feature type="compositionally biased region" description="Acidic residues" evidence="1">
    <location>
        <begin position="998"/>
        <end position="1010"/>
    </location>
</feature>
<feature type="compositionally biased region" description="Basic and acidic residues" evidence="1">
    <location>
        <begin position="822"/>
        <end position="833"/>
    </location>
</feature>
<protein>
    <submittedName>
        <fullName evidence="2">Uncharacterized protein</fullName>
    </submittedName>
</protein>
<feature type="compositionally biased region" description="Low complexity" evidence="1">
    <location>
        <begin position="680"/>
        <end position="690"/>
    </location>
</feature>
<accession>A0A6G1IN59</accession>
<feature type="region of interest" description="Disordered" evidence="1">
    <location>
        <begin position="1"/>
        <end position="25"/>
    </location>
</feature>
<proteinExistence type="predicted"/>
<feature type="region of interest" description="Disordered" evidence="1">
    <location>
        <begin position="1372"/>
        <end position="1402"/>
    </location>
</feature>
<feature type="region of interest" description="Disordered" evidence="1">
    <location>
        <begin position="664"/>
        <end position="746"/>
    </location>
</feature>
<dbReference type="Proteomes" id="UP000799291">
    <property type="component" value="Unassembled WGS sequence"/>
</dbReference>
<gene>
    <name evidence="2" type="ORF">K458DRAFT_407795</name>
</gene>
<feature type="compositionally biased region" description="Polar residues" evidence="1">
    <location>
        <begin position="1083"/>
        <end position="1093"/>
    </location>
</feature>
<dbReference type="EMBL" id="MU005601">
    <property type="protein sequence ID" value="KAF2679676.1"/>
    <property type="molecule type" value="Genomic_DNA"/>
</dbReference>
<feature type="compositionally biased region" description="Basic and acidic residues" evidence="1">
    <location>
        <begin position="1011"/>
        <end position="1024"/>
    </location>
</feature>
<name>A0A6G1IN59_9PLEO</name>
<feature type="compositionally biased region" description="Basic and acidic residues" evidence="1">
    <location>
        <begin position="1323"/>
        <end position="1334"/>
    </location>
</feature>
<feature type="compositionally biased region" description="Low complexity" evidence="1">
    <location>
        <begin position="1379"/>
        <end position="1398"/>
    </location>
</feature>
<feature type="compositionally biased region" description="Basic and acidic residues" evidence="1">
    <location>
        <begin position="1"/>
        <end position="10"/>
    </location>
</feature>
<sequence length="1455" mass="163739">MKAVKEHEAQRSPSSSKSVGNAKERNEYVRLMKELQVRVDEEPANERVIQRDYYCHHPVLRSRLRGAVEEQINGSGLDETRLGELERQLLSYDKLDFLDAYRAIVEKTKDNPELEWEAAKEFYEENWEKENWRGWFKDRVFWIFRARLEDIDFRREPVAIVSQSGLSPAAAKAPMASAEEQQLMDVLESEVELEQAAGAHPDRKKDLYLEYYKMYPALRKALELEKGEYYGRFFGKIKAEEMGHNNAESDDSASTASDVSYRNKFKTFTQKMQKEYREIPEKREEYRNDIQHFQRDNPNIQRTINVFEDADAAVVCENWDQWINDYARHPYVEIASRIAHLLQNQPQKLDEVADRLEVIERKWGEKMVPNGEAEYQVDEGRRLELRAEIEDLMDQHRGLQEPLGNLLAVFNEIEDERQILIRTFRTHPDQRHDLQHDVELRLEKELQSAERSQQHQEELKKLLETFENIVLDDVLAELSSLCGDYPTQDLAWRKDTYGQVKQWAKQYPTEPSFQDSLKQFDNINAQALIYLYPYSKRDAAEQSRIRLVLQNIAEDWKLLTAIEVFPQVLLVPVHLPEIATFFPNIDPSDMGNWPLKLLRTIEKLARVSPGQAEDAVVCIADKVQGRKSQCKAGKQGKKVWFWMEAEDVNEALTYWGVNDFVDEEEGADEVERSPERSSSKKSTSFSSGDSDGAGDHARKKGKTPSVEAAPKGLRSLSPMRTRSSSRRPQSNALHESPRTSSKNPALAKKAVLEWIEVEAEAEEEDGESYSPPSALAFLWSSGSSKHDIHKRQVTSKSTTDEGSPRTSSKKPPSAKKTPSKRTSAEDERRHSSPPEEFDWGSSPPERDPESLPHSAPTSSKRSTRRSERRSSTSPSSRTTRSKSKLNSTNTGVKKSACPKNIPSKRNSPTPSASRLKSTTPGQLERRISLEIEVSLERQASVASGRAVPRSQRSGSSSQKQKRGDADSEDFGLVSSTKRALGALGARSSEREQAPGLEQEPEQEPEPIPEQELEKESEALAEDPKPRKRRRRRSWGSCTFQPNPTPRGKAKVDGGDTEYIPVPKSEPEPEPEPWSSSKPWQETEWPSSKASKQKTGAEGKSKTVDVEYIASLERLKSSLDAHQRPIQTGVKTARRVLAAVDHIPPPQTSQSDADDEEEENGDEETVPFYHTLSSDPSSHHPDSAPNSATGYGEEYSEDGLAAAPPLDQKRKVGIEWRDAFVDIEESEDEEGSGSEFLPSRSSSEFSEEADLFIERWEAEGGLSEDELAAGLVAEAPPRGVGGAGEREIGGVEGLGDAVEMEVEMRDYAEEEEDVEAGGIGGEEVESKEVDGRESGVDSEDFFNSFFEGRGDVETMDLAGLWRGRDWFPGVPPTLRPGTQAPAAAAAPSPVALSSPTSTVMDGNTGVDMAQRRALRACEMRDVKFEIEHAEAVTEIAAEWAKLVELKKKLAKLEDEV</sequence>
<feature type="region of interest" description="Disordered" evidence="1">
    <location>
        <begin position="1308"/>
        <end position="1334"/>
    </location>
</feature>
<feature type="region of interest" description="Disordered" evidence="1">
    <location>
        <begin position="783"/>
        <end position="1103"/>
    </location>
</feature>